<accession>A0A240EFS7</accession>
<dbReference type="Proteomes" id="UP000219042">
    <property type="component" value="Unassembled WGS sequence"/>
</dbReference>
<sequence length="313" mass="33075">MQAMDDAAMTQVTAQDGVSIGIQLPDSTLSFNQINLVDTDGTNDMNQAASLVIAPTTNNATQGVRFFNAFNTPTQQAISINIDAGTNAANQSTANINVALPQDLSRIRINPLSIYLAPGRGEIFTARKVDLTTTNSVRTNVREILQIGEQGVDIVFKSGEAVGFNLQFGHEDQGHLLKFSSGTLLCVANNAMCVTGDSDNASNPIQVHSVEGSSLKFGFKLSASNQTTGLRFYDHDGAGGFSGFYGDIDSQGLLIGADGTMDKFDLTLTNITMGDKTAVPNTNTFNGLNNGSMGNIGLTGVQVTDFKATIRGM</sequence>
<name>A0A240EFS7_9GAMM</name>
<proteinExistence type="predicted"/>
<keyword evidence="2" id="KW-1185">Reference proteome</keyword>
<dbReference type="EMBL" id="OANT01000020">
    <property type="protein sequence ID" value="SNX46790.1"/>
    <property type="molecule type" value="Genomic_DNA"/>
</dbReference>
<organism evidence="1 2">
    <name type="scientific">Acinetobacter puyangensis</name>
    <dbReference type="NCBI Taxonomy" id="1096779"/>
    <lineage>
        <taxon>Bacteria</taxon>
        <taxon>Pseudomonadati</taxon>
        <taxon>Pseudomonadota</taxon>
        <taxon>Gammaproteobacteria</taxon>
        <taxon>Moraxellales</taxon>
        <taxon>Moraxellaceae</taxon>
        <taxon>Acinetobacter</taxon>
    </lineage>
</organism>
<evidence type="ECO:0000313" key="2">
    <source>
        <dbReference type="Proteomes" id="UP000219042"/>
    </source>
</evidence>
<protein>
    <submittedName>
        <fullName evidence="1">Uncharacterized protein</fullName>
    </submittedName>
</protein>
<dbReference type="AlphaFoldDB" id="A0A240EFS7"/>
<evidence type="ECO:0000313" key="1">
    <source>
        <dbReference type="EMBL" id="SNX46790.1"/>
    </source>
</evidence>
<reference evidence="2" key="1">
    <citation type="submission" date="2016-09" db="EMBL/GenBank/DDBJ databases">
        <authorList>
            <person name="Varghese N."/>
            <person name="Submissions S."/>
        </authorList>
    </citation>
    <scope>NUCLEOTIDE SEQUENCE [LARGE SCALE GENOMIC DNA]</scope>
    <source>
        <strain evidence="2">ANC 4466</strain>
    </source>
</reference>
<gene>
    <name evidence="1" type="ORF">SAMN05421731_1206</name>
</gene>